<dbReference type="PANTHER" id="PTHR30537:SF72">
    <property type="entry name" value="LYSR FAMILY TRANSCRIPTIONAL REGULATOR"/>
    <property type="match status" value="1"/>
</dbReference>
<name>A0ABV6AKJ6_9HYPH</name>
<dbReference type="SUPFAM" id="SSF53850">
    <property type="entry name" value="Periplasmic binding protein-like II"/>
    <property type="match status" value="1"/>
</dbReference>
<dbReference type="CDD" id="cd08476">
    <property type="entry name" value="PBP2_CrgA_like_7"/>
    <property type="match status" value="1"/>
</dbReference>
<evidence type="ECO:0000256" key="3">
    <source>
        <dbReference type="ARBA" id="ARBA00023125"/>
    </source>
</evidence>
<dbReference type="PROSITE" id="PS50931">
    <property type="entry name" value="HTH_LYSR"/>
    <property type="match status" value="1"/>
</dbReference>
<evidence type="ECO:0000313" key="6">
    <source>
        <dbReference type="EMBL" id="MFB9951135.1"/>
    </source>
</evidence>
<dbReference type="PANTHER" id="PTHR30537">
    <property type="entry name" value="HTH-TYPE TRANSCRIPTIONAL REGULATOR"/>
    <property type="match status" value="1"/>
</dbReference>
<organism evidence="6 7">
    <name type="scientific">Rhizobium puerariae</name>
    <dbReference type="NCBI Taxonomy" id="1585791"/>
    <lineage>
        <taxon>Bacteria</taxon>
        <taxon>Pseudomonadati</taxon>
        <taxon>Pseudomonadota</taxon>
        <taxon>Alphaproteobacteria</taxon>
        <taxon>Hyphomicrobiales</taxon>
        <taxon>Rhizobiaceae</taxon>
        <taxon>Rhizobium/Agrobacterium group</taxon>
        <taxon>Rhizobium</taxon>
    </lineage>
</organism>
<dbReference type="Proteomes" id="UP001589692">
    <property type="component" value="Unassembled WGS sequence"/>
</dbReference>
<comment type="caution">
    <text evidence="6">The sequence shown here is derived from an EMBL/GenBank/DDBJ whole genome shotgun (WGS) entry which is preliminary data.</text>
</comment>
<dbReference type="InterPro" id="IPR036388">
    <property type="entry name" value="WH-like_DNA-bd_sf"/>
</dbReference>
<dbReference type="Pfam" id="PF03466">
    <property type="entry name" value="LysR_substrate"/>
    <property type="match status" value="1"/>
</dbReference>
<dbReference type="InterPro" id="IPR005119">
    <property type="entry name" value="LysR_subst-bd"/>
</dbReference>
<dbReference type="SUPFAM" id="SSF46785">
    <property type="entry name" value="Winged helix' DNA-binding domain"/>
    <property type="match status" value="1"/>
</dbReference>
<dbReference type="EMBL" id="JBHMAA010000024">
    <property type="protein sequence ID" value="MFB9951135.1"/>
    <property type="molecule type" value="Genomic_DNA"/>
</dbReference>
<dbReference type="InterPro" id="IPR058163">
    <property type="entry name" value="LysR-type_TF_proteobact-type"/>
</dbReference>
<dbReference type="PRINTS" id="PR00039">
    <property type="entry name" value="HTHLYSR"/>
</dbReference>
<feature type="domain" description="HTH lysR-type" evidence="5">
    <location>
        <begin position="1"/>
        <end position="59"/>
    </location>
</feature>
<comment type="similarity">
    <text evidence="1">Belongs to the LysR transcriptional regulatory family.</text>
</comment>
<keyword evidence="2" id="KW-0805">Transcription regulation</keyword>
<dbReference type="InterPro" id="IPR036390">
    <property type="entry name" value="WH_DNA-bd_sf"/>
</dbReference>
<sequence length="310" mass="34010">MDRLGTLGIFVQAAEGGSFVAAARRLGISSSAVGKAVARLEQEMGVRLFHRSTRSMTLTEEGSYFLDTCRRILSELDAAQSELSRLHAAPRGVLRVSLPLVGILLMPTISAFMRTYPEITMDLDFTDRLVDVIEEGFDAVVRTGEVRDTRLMSRKLGVFRHRIVASPRYVETWGRPLAPRDLLDHKCLHHRYPSSGKLEPWPLAAEDGDARLALPVAVTASTLEPIIHLAEEGFGIACLPPFAIRPQLDDGRLVALLDDHIVQTGTFRVLWPTSRFLSPKIRAFVDFMADNLVVDGSVSAPAAAASTAKP</sequence>
<evidence type="ECO:0000256" key="2">
    <source>
        <dbReference type="ARBA" id="ARBA00023015"/>
    </source>
</evidence>
<keyword evidence="3" id="KW-0238">DNA-binding</keyword>
<dbReference type="Pfam" id="PF00126">
    <property type="entry name" value="HTH_1"/>
    <property type="match status" value="1"/>
</dbReference>
<dbReference type="Gene3D" id="1.10.10.10">
    <property type="entry name" value="Winged helix-like DNA-binding domain superfamily/Winged helix DNA-binding domain"/>
    <property type="match status" value="1"/>
</dbReference>
<keyword evidence="7" id="KW-1185">Reference proteome</keyword>
<evidence type="ECO:0000259" key="5">
    <source>
        <dbReference type="PROSITE" id="PS50931"/>
    </source>
</evidence>
<accession>A0ABV6AKJ6</accession>
<evidence type="ECO:0000256" key="1">
    <source>
        <dbReference type="ARBA" id="ARBA00009437"/>
    </source>
</evidence>
<gene>
    <name evidence="6" type="ORF">ACFFP0_20000</name>
</gene>
<evidence type="ECO:0000313" key="7">
    <source>
        <dbReference type="Proteomes" id="UP001589692"/>
    </source>
</evidence>
<reference evidence="6 7" key="1">
    <citation type="submission" date="2024-09" db="EMBL/GenBank/DDBJ databases">
        <authorList>
            <person name="Sun Q."/>
            <person name="Mori K."/>
        </authorList>
    </citation>
    <scope>NUCLEOTIDE SEQUENCE [LARGE SCALE GENOMIC DNA]</scope>
    <source>
        <strain evidence="6 7">TBRC 4938</strain>
    </source>
</reference>
<protein>
    <submittedName>
        <fullName evidence="6">LysR family transcriptional regulator</fullName>
    </submittedName>
</protein>
<dbReference type="Gene3D" id="3.40.190.290">
    <property type="match status" value="1"/>
</dbReference>
<keyword evidence="4" id="KW-0804">Transcription</keyword>
<dbReference type="InterPro" id="IPR000847">
    <property type="entry name" value="LysR_HTH_N"/>
</dbReference>
<evidence type="ECO:0000256" key="4">
    <source>
        <dbReference type="ARBA" id="ARBA00023163"/>
    </source>
</evidence>
<proteinExistence type="inferred from homology"/>
<dbReference type="RefSeq" id="WP_377263959.1">
    <property type="nucleotide sequence ID" value="NZ_JBHMAA010000024.1"/>
</dbReference>